<comment type="similarity">
    <text evidence="1">Belongs to the sigma-70 factor family. ECF subfamily.</text>
</comment>
<keyword evidence="3" id="KW-0731">Sigma factor</keyword>
<evidence type="ECO:0008006" key="10">
    <source>
        <dbReference type="Google" id="ProtNLM"/>
    </source>
</evidence>
<evidence type="ECO:0000313" key="8">
    <source>
        <dbReference type="EMBL" id="ANO52833.1"/>
    </source>
</evidence>
<feature type="domain" description="RNA polymerase sigma factor 70 region 4 type 2" evidence="7">
    <location>
        <begin position="116"/>
        <end position="168"/>
    </location>
</feature>
<dbReference type="GO" id="GO:0003677">
    <property type="term" value="F:DNA binding"/>
    <property type="evidence" value="ECO:0007669"/>
    <property type="project" value="UniProtKB-KW"/>
</dbReference>
<evidence type="ECO:0000256" key="2">
    <source>
        <dbReference type="ARBA" id="ARBA00023015"/>
    </source>
</evidence>
<dbReference type="InterPro" id="IPR014284">
    <property type="entry name" value="RNA_pol_sigma-70_dom"/>
</dbReference>
<keyword evidence="9" id="KW-1185">Reference proteome</keyword>
<keyword evidence="5" id="KW-0804">Transcription</keyword>
<dbReference type="InterPro" id="IPR007627">
    <property type="entry name" value="RNA_pol_sigma70_r2"/>
</dbReference>
<dbReference type="GO" id="GO:0016987">
    <property type="term" value="F:sigma factor activity"/>
    <property type="evidence" value="ECO:0007669"/>
    <property type="project" value="UniProtKB-KW"/>
</dbReference>
<organism evidence="8 9">
    <name type="scientific">Woeseia oceani</name>
    <dbReference type="NCBI Taxonomy" id="1548547"/>
    <lineage>
        <taxon>Bacteria</taxon>
        <taxon>Pseudomonadati</taxon>
        <taxon>Pseudomonadota</taxon>
        <taxon>Gammaproteobacteria</taxon>
        <taxon>Woeseiales</taxon>
        <taxon>Woeseiaceae</taxon>
        <taxon>Woeseia</taxon>
    </lineage>
</organism>
<dbReference type="STRING" id="1548547.BA177_18040"/>
<name>A0A193LK76_9GAMM</name>
<dbReference type="InterPro" id="IPR013324">
    <property type="entry name" value="RNA_pol_sigma_r3/r4-like"/>
</dbReference>
<evidence type="ECO:0000256" key="4">
    <source>
        <dbReference type="ARBA" id="ARBA00023125"/>
    </source>
</evidence>
<dbReference type="GO" id="GO:0006352">
    <property type="term" value="P:DNA-templated transcription initiation"/>
    <property type="evidence" value="ECO:0007669"/>
    <property type="project" value="InterPro"/>
</dbReference>
<evidence type="ECO:0000259" key="7">
    <source>
        <dbReference type="Pfam" id="PF08281"/>
    </source>
</evidence>
<dbReference type="OrthoDB" id="9797134at2"/>
<dbReference type="InterPro" id="IPR013325">
    <property type="entry name" value="RNA_pol_sigma_r2"/>
</dbReference>
<protein>
    <recommendedName>
        <fullName evidence="10">RNA polymerase subunit sigma-24</fullName>
    </recommendedName>
</protein>
<dbReference type="SUPFAM" id="SSF88946">
    <property type="entry name" value="Sigma2 domain of RNA polymerase sigma factors"/>
    <property type="match status" value="1"/>
</dbReference>
<dbReference type="AlphaFoldDB" id="A0A193LK76"/>
<dbReference type="RefSeq" id="WP_068618553.1">
    <property type="nucleotide sequence ID" value="NZ_CP016268.1"/>
</dbReference>
<dbReference type="PANTHER" id="PTHR43133">
    <property type="entry name" value="RNA POLYMERASE ECF-TYPE SIGMA FACTO"/>
    <property type="match status" value="1"/>
</dbReference>
<dbReference type="SUPFAM" id="SSF88659">
    <property type="entry name" value="Sigma3 and sigma4 domains of RNA polymerase sigma factors"/>
    <property type="match status" value="1"/>
</dbReference>
<dbReference type="Pfam" id="PF08281">
    <property type="entry name" value="Sigma70_r4_2"/>
    <property type="match status" value="1"/>
</dbReference>
<feature type="domain" description="RNA polymerase sigma-70 region 2" evidence="6">
    <location>
        <begin position="17"/>
        <end position="63"/>
    </location>
</feature>
<sequence length="179" mass="21059">MSSEKIKQRFEQRLWPHLPRLYRLACRLTASKIDADDLFQDVLARLLPRLQELESAEQTSVWLAQFMYDRYMDDQQRHFRRRLQNDEERGLAGYKIDSFTSTGDNLHDVVWREQMQTLDRALEMLPEAQRVTLLLHDSEAYKLTEIQSITGDSLGTIKTRLHAARARLREMLPDDGALL</sequence>
<dbReference type="Gene3D" id="1.10.10.10">
    <property type="entry name" value="Winged helix-like DNA-binding domain superfamily/Winged helix DNA-binding domain"/>
    <property type="match status" value="1"/>
</dbReference>
<proteinExistence type="inferred from homology"/>
<accession>A0A193LK76</accession>
<keyword evidence="4" id="KW-0238">DNA-binding</keyword>
<evidence type="ECO:0000256" key="3">
    <source>
        <dbReference type="ARBA" id="ARBA00023082"/>
    </source>
</evidence>
<evidence type="ECO:0000256" key="1">
    <source>
        <dbReference type="ARBA" id="ARBA00010641"/>
    </source>
</evidence>
<evidence type="ECO:0000313" key="9">
    <source>
        <dbReference type="Proteomes" id="UP000092695"/>
    </source>
</evidence>
<dbReference type="Gene3D" id="1.10.1740.10">
    <property type="match status" value="1"/>
</dbReference>
<dbReference type="InterPro" id="IPR036388">
    <property type="entry name" value="WH-like_DNA-bd_sf"/>
</dbReference>
<dbReference type="NCBIfam" id="TIGR02937">
    <property type="entry name" value="sigma70-ECF"/>
    <property type="match status" value="1"/>
</dbReference>
<reference evidence="8 9" key="1">
    <citation type="submission" date="2016-06" db="EMBL/GenBank/DDBJ databases">
        <title>Complete genome sequence of a deep-branching marine Gamma Proteobacterium Woeseia oceani type strain XK5.</title>
        <authorList>
            <person name="Mu D."/>
            <person name="Du Z."/>
        </authorList>
    </citation>
    <scope>NUCLEOTIDE SEQUENCE [LARGE SCALE GENOMIC DNA]</scope>
    <source>
        <strain evidence="8 9">XK5</strain>
    </source>
</reference>
<evidence type="ECO:0000259" key="6">
    <source>
        <dbReference type="Pfam" id="PF04542"/>
    </source>
</evidence>
<dbReference type="PANTHER" id="PTHR43133:SF8">
    <property type="entry name" value="RNA POLYMERASE SIGMA FACTOR HI_1459-RELATED"/>
    <property type="match status" value="1"/>
</dbReference>
<dbReference type="InterPro" id="IPR039425">
    <property type="entry name" value="RNA_pol_sigma-70-like"/>
</dbReference>
<dbReference type="KEGG" id="woc:BA177_18040"/>
<keyword evidence="2" id="KW-0805">Transcription regulation</keyword>
<dbReference type="EMBL" id="CP016268">
    <property type="protein sequence ID" value="ANO52833.1"/>
    <property type="molecule type" value="Genomic_DNA"/>
</dbReference>
<dbReference type="Proteomes" id="UP000092695">
    <property type="component" value="Chromosome"/>
</dbReference>
<gene>
    <name evidence="8" type="ORF">BA177_18040</name>
</gene>
<dbReference type="Pfam" id="PF04542">
    <property type="entry name" value="Sigma70_r2"/>
    <property type="match status" value="1"/>
</dbReference>
<dbReference type="InterPro" id="IPR013249">
    <property type="entry name" value="RNA_pol_sigma70_r4_t2"/>
</dbReference>
<evidence type="ECO:0000256" key="5">
    <source>
        <dbReference type="ARBA" id="ARBA00023163"/>
    </source>
</evidence>